<evidence type="ECO:0000313" key="2">
    <source>
        <dbReference type="Proteomes" id="UP001207468"/>
    </source>
</evidence>
<comment type="caution">
    <text evidence="1">The sequence shown here is derived from an EMBL/GenBank/DDBJ whole genome shotgun (WGS) entry which is preliminary data.</text>
</comment>
<proteinExistence type="predicted"/>
<evidence type="ECO:0000313" key="1">
    <source>
        <dbReference type="EMBL" id="KAI9431030.1"/>
    </source>
</evidence>
<name>A0ACC0TQE1_9AGAM</name>
<gene>
    <name evidence="1" type="ORF">F5148DRAFT_957528</name>
</gene>
<reference evidence="1" key="1">
    <citation type="submission" date="2021-03" db="EMBL/GenBank/DDBJ databases">
        <title>Evolutionary priming and transition to the ectomycorrhizal habit in an iconic lineage of mushroom-forming fungi: is preadaptation a requirement?</title>
        <authorList>
            <consortium name="DOE Joint Genome Institute"/>
            <person name="Looney B.P."/>
            <person name="Miyauchi S."/>
            <person name="Morin E."/>
            <person name="Drula E."/>
            <person name="Courty P.E."/>
            <person name="Chicoki N."/>
            <person name="Fauchery L."/>
            <person name="Kohler A."/>
            <person name="Kuo A."/>
            <person name="LaButti K."/>
            <person name="Pangilinan J."/>
            <person name="Lipzen A."/>
            <person name="Riley R."/>
            <person name="Andreopoulos W."/>
            <person name="He G."/>
            <person name="Johnson J."/>
            <person name="Barry K.W."/>
            <person name="Grigoriev I.V."/>
            <person name="Nagy L."/>
            <person name="Hibbett D."/>
            <person name="Henrissat B."/>
            <person name="Matheny P.B."/>
            <person name="Labbe J."/>
            <person name="Martin A.F."/>
        </authorList>
    </citation>
    <scope>NUCLEOTIDE SEQUENCE</scope>
    <source>
        <strain evidence="1">BPL698</strain>
    </source>
</reference>
<accession>A0ACC0TQE1</accession>
<keyword evidence="2" id="KW-1185">Reference proteome</keyword>
<dbReference type="EMBL" id="JAGFNK010001494">
    <property type="protein sequence ID" value="KAI9431030.1"/>
    <property type="molecule type" value="Genomic_DNA"/>
</dbReference>
<sequence>AVCTAIEITKCTLNKYYLLTDTSEVYQIAMVLHPHHKLAYFEAASQDQVWIDTAKQLVQVEFELQYS</sequence>
<feature type="non-terminal residue" evidence="1">
    <location>
        <position position="1"/>
    </location>
</feature>
<organism evidence="1 2">
    <name type="scientific">Russula earlei</name>
    <dbReference type="NCBI Taxonomy" id="71964"/>
    <lineage>
        <taxon>Eukaryota</taxon>
        <taxon>Fungi</taxon>
        <taxon>Dikarya</taxon>
        <taxon>Basidiomycota</taxon>
        <taxon>Agaricomycotina</taxon>
        <taxon>Agaricomycetes</taxon>
        <taxon>Russulales</taxon>
        <taxon>Russulaceae</taxon>
        <taxon>Russula</taxon>
    </lineage>
</organism>
<dbReference type="Proteomes" id="UP001207468">
    <property type="component" value="Unassembled WGS sequence"/>
</dbReference>
<protein>
    <submittedName>
        <fullName evidence="1">Uncharacterized protein</fullName>
    </submittedName>
</protein>
<feature type="non-terminal residue" evidence="1">
    <location>
        <position position="67"/>
    </location>
</feature>